<dbReference type="PRINTS" id="PR00364">
    <property type="entry name" value="DISEASERSIST"/>
</dbReference>
<comment type="similarity">
    <text evidence="1">Belongs to the disease resistance NB-LRR family.</text>
</comment>
<dbReference type="PANTHER" id="PTHR15140">
    <property type="entry name" value="TUBULIN-SPECIFIC CHAPERONE E"/>
    <property type="match status" value="1"/>
</dbReference>
<dbReference type="GO" id="GO:0005524">
    <property type="term" value="F:ATP binding"/>
    <property type="evidence" value="ECO:0007669"/>
    <property type="project" value="UniProtKB-KW"/>
</dbReference>
<feature type="domain" description="Disease resistance R13L4/SHOC-2-like LRR" evidence="7">
    <location>
        <begin position="958"/>
        <end position="1168"/>
    </location>
</feature>
<dbReference type="GO" id="GO:0043531">
    <property type="term" value="F:ADP binding"/>
    <property type="evidence" value="ECO:0007669"/>
    <property type="project" value="InterPro"/>
</dbReference>
<keyword evidence="3" id="KW-0547">Nucleotide-binding</keyword>
<evidence type="ECO:0000256" key="5">
    <source>
        <dbReference type="ARBA" id="ARBA00022840"/>
    </source>
</evidence>
<dbReference type="InterPro" id="IPR002182">
    <property type="entry name" value="NB-ARC"/>
</dbReference>
<keyword evidence="4" id="KW-0611">Plant defense</keyword>
<dbReference type="PANTHER" id="PTHR15140:SF33">
    <property type="entry name" value="LATE BLIGHT RESISTANCE PROTEIN HOMOLOG R1A-3 ISOFORM X1"/>
    <property type="match status" value="1"/>
</dbReference>
<dbReference type="Proteomes" id="UP001161247">
    <property type="component" value="Chromosome 9"/>
</dbReference>
<accession>A0AAV1EDH8</accession>
<evidence type="ECO:0000259" key="7">
    <source>
        <dbReference type="Pfam" id="PF23598"/>
    </source>
</evidence>
<dbReference type="GO" id="GO:0006952">
    <property type="term" value="P:defense response"/>
    <property type="evidence" value="ECO:0007669"/>
    <property type="project" value="UniProtKB-KW"/>
</dbReference>
<dbReference type="InterPro" id="IPR027417">
    <property type="entry name" value="P-loop_NTPase"/>
</dbReference>
<reference evidence="8" key="1">
    <citation type="submission" date="2023-03" db="EMBL/GenBank/DDBJ databases">
        <authorList>
            <person name="Julca I."/>
        </authorList>
    </citation>
    <scope>NUCLEOTIDE SEQUENCE</scope>
</reference>
<keyword evidence="2" id="KW-0677">Repeat</keyword>
<evidence type="ECO:0000259" key="6">
    <source>
        <dbReference type="Pfam" id="PF00931"/>
    </source>
</evidence>
<name>A0AAV1EDH8_OLDCO</name>
<sequence>MDGVIHNLNLLVSLWNKYIEKKKSGRLMHRARRLFEPTYNYDQLSRSLTENVNQIHQDWIFLKMLVKSVYSSDAPVSMQNVISVIEKIDRLAHEIFCYTSFCLDQYKKYYLKKPQEILSLLCDCQRKTDVLVEVDIREALKDLSKLEFHARSPDSYFWKSFFPAVEFNLWWSFKDDKWFSPFVEENLWWSFEDEAGDSVLFKKLRFLHSELKSIRGYLGRHDYILGNLTSHVRDDHGVDAFLTHVASVVLRIAIQCCNFWFNRNDPQTAKGLVSELVDLHHQISLANPEFVQWYLRFQGSLYKFNSNISEEDGSASVILFCRYLLNSLANEDLMKELVNLVTLSFNSTIEDGEEDVDHFFAEIRALLAEATFYNRMVPQDRPPDSELDMILTDLTGYSKDLCQQSNTEFVKQSLVLTEELAHEVELFQEQLHSKKLPSPSVKHSLLQWLFRIIFFKAELYLTELLKSNDTTIAHRRDQLQCLVEELIYLKRIVETKLPRNSLVEESFMIQLEAFARGITLLSYTYLPSNMKLEKMVLSLPQLMDKMNIIKSTLREISQQFPKCIFPKTYGVGFLNYLCRNLCELLKRDLESITPAKHHFEEVLLRLESLKSFLEKVKDSDVQLAELKDVEERVIGAAYKLEYVVDSIEVDGHLQQSLWFCDVLEEIRCVHQQVLNTHEMSNTGEVEKLPLISSPIVLRDATPEINEQLVDLLDEETIIVDRLTRGSSQRDVVSIVGMPGIGKTTIARKVYNNPNVACHFHSRAWCNVSQTYLKRELLLELLSNLAGLTDDMVNLTDDDLLSKLRRCLLKNKYMIVMDDIWDTTAWNDLENCFPDDHNGSRILITSRRQDVASEIRPYSDPYPIRPFSDEESWILLKYKIFKGAADCPEDLLEVAKEESFHHLVSRHDEPYASLPDSEYDMDLDSENVVAPTIFNSYRLSFCVKRPQFIDSRPSGPLARSLTFFPSSDSEPKCPYDLSFICHNFKLLRILDLESIMSVSFPVEIGLMIHLRYLAVSGYMKSIPPFISKLWKLETLVVKGLRKVILPGTIWSMVRLRHLHVNNHAIFSLPGIDEAVGNSPHLEKLISFSTPSLSSKDDRWRILKRMPNLLKLRCIFWKSEVSSESGSEFIRWNFLTHLESLKIICFGGSPTSYDFLLPQSLKKLTLSKFCLQENHLSVIGALPNLEVLKLHAGTFQGQKWDMREDEFEELKYLELDAMNLVEWDASYDHLPRLQQLILSNCKDLQRIPSDFAHIATLQKVEVHWCRKSVEASAEEIGDETQEIKVVINR</sequence>
<proteinExistence type="inferred from homology"/>
<feature type="domain" description="NB-ARC" evidence="6">
    <location>
        <begin position="718"/>
        <end position="882"/>
    </location>
</feature>
<evidence type="ECO:0000256" key="1">
    <source>
        <dbReference type="ARBA" id="ARBA00008894"/>
    </source>
</evidence>
<evidence type="ECO:0000313" key="9">
    <source>
        <dbReference type="Proteomes" id="UP001161247"/>
    </source>
</evidence>
<dbReference type="Gene3D" id="3.40.50.300">
    <property type="entry name" value="P-loop containing nucleotide triphosphate hydrolases"/>
    <property type="match status" value="1"/>
</dbReference>
<keyword evidence="5" id="KW-0067">ATP-binding</keyword>
<evidence type="ECO:0000313" key="8">
    <source>
        <dbReference type="EMBL" id="CAI9117753.1"/>
    </source>
</evidence>
<evidence type="ECO:0000256" key="4">
    <source>
        <dbReference type="ARBA" id="ARBA00022821"/>
    </source>
</evidence>
<dbReference type="EMBL" id="OX459126">
    <property type="protein sequence ID" value="CAI9117753.1"/>
    <property type="molecule type" value="Genomic_DNA"/>
</dbReference>
<evidence type="ECO:0000256" key="3">
    <source>
        <dbReference type="ARBA" id="ARBA00022741"/>
    </source>
</evidence>
<dbReference type="FunFam" id="3.40.50.300:FF:001091">
    <property type="entry name" value="Probable disease resistance protein At1g61300"/>
    <property type="match status" value="1"/>
</dbReference>
<evidence type="ECO:0000256" key="2">
    <source>
        <dbReference type="ARBA" id="ARBA00022737"/>
    </source>
</evidence>
<dbReference type="SUPFAM" id="SSF52058">
    <property type="entry name" value="L domain-like"/>
    <property type="match status" value="1"/>
</dbReference>
<keyword evidence="9" id="KW-1185">Reference proteome</keyword>
<gene>
    <name evidence="8" type="ORF">OLC1_LOCUS23768</name>
</gene>
<dbReference type="InterPro" id="IPR055414">
    <property type="entry name" value="LRR_R13L4/SHOC2-like"/>
</dbReference>
<dbReference type="Pfam" id="PF00931">
    <property type="entry name" value="NB-ARC"/>
    <property type="match status" value="1"/>
</dbReference>
<dbReference type="SUPFAM" id="SSF52540">
    <property type="entry name" value="P-loop containing nucleoside triphosphate hydrolases"/>
    <property type="match status" value="1"/>
</dbReference>
<protein>
    <submittedName>
        <fullName evidence="8">OLC1v1019235C4</fullName>
    </submittedName>
</protein>
<organism evidence="8 9">
    <name type="scientific">Oldenlandia corymbosa var. corymbosa</name>
    <dbReference type="NCBI Taxonomy" id="529605"/>
    <lineage>
        <taxon>Eukaryota</taxon>
        <taxon>Viridiplantae</taxon>
        <taxon>Streptophyta</taxon>
        <taxon>Embryophyta</taxon>
        <taxon>Tracheophyta</taxon>
        <taxon>Spermatophyta</taxon>
        <taxon>Magnoliopsida</taxon>
        <taxon>eudicotyledons</taxon>
        <taxon>Gunneridae</taxon>
        <taxon>Pentapetalae</taxon>
        <taxon>asterids</taxon>
        <taxon>lamiids</taxon>
        <taxon>Gentianales</taxon>
        <taxon>Rubiaceae</taxon>
        <taxon>Rubioideae</taxon>
        <taxon>Spermacoceae</taxon>
        <taxon>Hedyotis-Oldenlandia complex</taxon>
        <taxon>Oldenlandia</taxon>
    </lineage>
</organism>
<dbReference type="Pfam" id="PF23598">
    <property type="entry name" value="LRR_14"/>
    <property type="match status" value="1"/>
</dbReference>
<dbReference type="Gene3D" id="1.20.5.4130">
    <property type="match status" value="1"/>
</dbReference>
<dbReference type="Gene3D" id="3.80.10.10">
    <property type="entry name" value="Ribonuclease Inhibitor"/>
    <property type="match status" value="1"/>
</dbReference>
<dbReference type="InterPro" id="IPR032675">
    <property type="entry name" value="LRR_dom_sf"/>
</dbReference>